<organism evidence="1 2">
    <name type="scientific">Aliiruegeria lutimaris</name>
    <dbReference type="NCBI Taxonomy" id="571298"/>
    <lineage>
        <taxon>Bacteria</taxon>
        <taxon>Pseudomonadati</taxon>
        <taxon>Pseudomonadota</taxon>
        <taxon>Alphaproteobacteria</taxon>
        <taxon>Rhodobacterales</taxon>
        <taxon>Roseobacteraceae</taxon>
        <taxon>Aliiruegeria</taxon>
    </lineage>
</organism>
<accession>A0A1G9H1Y6</accession>
<dbReference type="STRING" id="571298.SAMN04488026_106616"/>
<dbReference type="Proteomes" id="UP000199382">
    <property type="component" value="Unassembled WGS sequence"/>
</dbReference>
<dbReference type="AlphaFoldDB" id="A0A1G9H1Y6"/>
<dbReference type="EMBL" id="FNEK01000066">
    <property type="protein sequence ID" value="SDL06862.1"/>
    <property type="molecule type" value="Genomic_DNA"/>
</dbReference>
<evidence type="ECO:0000313" key="1">
    <source>
        <dbReference type="EMBL" id="SDL06862.1"/>
    </source>
</evidence>
<reference evidence="1 2" key="1">
    <citation type="submission" date="2016-10" db="EMBL/GenBank/DDBJ databases">
        <authorList>
            <person name="de Groot N.N."/>
        </authorList>
    </citation>
    <scope>NUCLEOTIDE SEQUENCE [LARGE SCALE GENOMIC DNA]</scope>
    <source>
        <strain evidence="1 2">DSM 25294</strain>
    </source>
</reference>
<keyword evidence="2" id="KW-1185">Reference proteome</keyword>
<proteinExistence type="predicted"/>
<name>A0A1G9H1Y6_9RHOB</name>
<evidence type="ECO:0000313" key="2">
    <source>
        <dbReference type="Proteomes" id="UP000199382"/>
    </source>
</evidence>
<protein>
    <submittedName>
        <fullName evidence="1">Uncharacterized protein</fullName>
    </submittedName>
</protein>
<gene>
    <name evidence="1" type="ORF">SAMN04488026_106616</name>
</gene>
<sequence length="151" mass="16433">MKKARSSRKKPMARISTGTGSFMALSVVALIGFNSCVEANMTNVPLLQLVLDLPELQQYYHVDSLPERSPLRLVCSDPACADASLEKFGVPVEVSPAAPEGDQPYLEITRFDQQSASAEVEFRYPVEGVVGRVSLSKTGDAWTVTEARLAE</sequence>